<dbReference type="InterPro" id="IPR013636">
    <property type="entry name" value="ARMH3_C"/>
</dbReference>
<dbReference type="InParanoid" id="A0A1X2H1Z0"/>
<dbReference type="GO" id="GO:0005829">
    <property type="term" value="C:cytosol"/>
    <property type="evidence" value="ECO:0007669"/>
    <property type="project" value="TreeGrafter"/>
</dbReference>
<accession>A0A1X2H1Z0</accession>
<dbReference type="OMA" id="YEATHLN"/>
<evidence type="ECO:0000256" key="2">
    <source>
        <dbReference type="ARBA" id="ARBA00022692"/>
    </source>
</evidence>
<name>A0A1X2H1Z0_SYNRA</name>
<dbReference type="PANTHER" id="PTHR13608:SF3">
    <property type="entry name" value="ARMADILLO-LIKE HELICAL DOMAIN-CONTAINING PROTEIN 3"/>
    <property type="match status" value="1"/>
</dbReference>
<feature type="domain" description="Armadillo-like helical" evidence="5">
    <location>
        <begin position="406"/>
        <end position="647"/>
    </location>
</feature>
<dbReference type="PANTHER" id="PTHR13608">
    <property type="entry name" value="ARMADILLO-LIKE HELICAL DOMAIN-CONTAINING PROTEIN 3"/>
    <property type="match status" value="1"/>
</dbReference>
<gene>
    <name evidence="6" type="ORF">BCR43DRAFT_499099</name>
</gene>
<proteinExistence type="predicted"/>
<organism evidence="6 7">
    <name type="scientific">Syncephalastrum racemosum</name>
    <name type="common">Filamentous fungus</name>
    <dbReference type="NCBI Taxonomy" id="13706"/>
    <lineage>
        <taxon>Eukaryota</taxon>
        <taxon>Fungi</taxon>
        <taxon>Fungi incertae sedis</taxon>
        <taxon>Mucoromycota</taxon>
        <taxon>Mucoromycotina</taxon>
        <taxon>Mucoromycetes</taxon>
        <taxon>Mucorales</taxon>
        <taxon>Syncephalastraceae</taxon>
        <taxon>Syncephalastrum</taxon>
    </lineage>
</organism>
<dbReference type="GO" id="GO:0016020">
    <property type="term" value="C:membrane"/>
    <property type="evidence" value="ECO:0007669"/>
    <property type="project" value="UniProtKB-SubCell"/>
</dbReference>
<keyword evidence="7" id="KW-1185">Reference proteome</keyword>
<dbReference type="OrthoDB" id="2012278at2759"/>
<dbReference type="Pfam" id="PF08427">
    <property type="entry name" value="ARMH3_C"/>
    <property type="match status" value="1"/>
</dbReference>
<evidence type="ECO:0000256" key="1">
    <source>
        <dbReference type="ARBA" id="ARBA00004370"/>
    </source>
</evidence>
<keyword evidence="4" id="KW-0472">Membrane</keyword>
<dbReference type="EMBL" id="MCGN01000011">
    <property type="protein sequence ID" value="ORY91428.1"/>
    <property type="molecule type" value="Genomic_DNA"/>
</dbReference>
<keyword evidence="3" id="KW-1133">Transmembrane helix</keyword>
<reference evidence="6 7" key="1">
    <citation type="submission" date="2016-07" db="EMBL/GenBank/DDBJ databases">
        <title>Pervasive Adenine N6-methylation of Active Genes in Fungi.</title>
        <authorList>
            <consortium name="DOE Joint Genome Institute"/>
            <person name="Mondo S.J."/>
            <person name="Dannebaum R.O."/>
            <person name="Kuo R.C."/>
            <person name="Labutti K."/>
            <person name="Haridas S."/>
            <person name="Kuo A."/>
            <person name="Salamov A."/>
            <person name="Ahrendt S.R."/>
            <person name="Lipzen A."/>
            <person name="Sullivan W."/>
            <person name="Andreopoulos W.B."/>
            <person name="Clum A."/>
            <person name="Lindquist E."/>
            <person name="Daum C."/>
            <person name="Ramamoorthy G.K."/>
            <person name="Gryganskyi A."/>
            <person name="Culley D."/>
            <person name="Magnuson J.K."/>
            <person name="James T.Y."/>
            <person name="O'Malley M.A."/>
            <person name="Stajich J.E."/>
            <person name="Spatafora J.W."/>
            <person name="Visel A."/>
            <person name="Grigoriev I.V."/>
        </authorList>
    </citation>
    <scope>NUCLEOTIDE SEQUENCE [LARGE SCALE GENOMIC DNA]</scope>
    <source>
        <strain evidence="6 7">NRRL 2496</strain>
    </source>
</reference>
<comment type="subcellular location">
    <subcellularLocation>
        <location evidence="1">Membrane</location>
    </subcellularLocation>
</comment>
<dbReference type="STRING" id="13706.A0A1X2H1Z0"/>
<protein>
    <recommendedName>
        <fullName evidence="5">Armadillo-like helical domain-containing protein</fullName>
    </recommendedName>
</protein>
<evidence type="ECO:0000259" key="5">
    <source>
        <dbReference type="SMART" id="SM01158"/>
    </source>
</evidence>
<sequence length="656" mass="75426">MAPSQRDKPPLKEKFVEITESLFHGVDVLAIVNDPSTFWDEYFMLPVNLLALQQTIQSTSEDRLIHLGRNLGLLFGVCREYMQVKATTMTEQTRQNHAMTILAILIRELCMKKRLSHFNIIQLLTGIDKADSVFAALVQTIQGRILDVGSRAEALRLAIVLVAGNDNVNQNNLNGYFMQHDLSEALIEVIAGPRTPLEQVQDAVMLWSLLANYNKYELRNPYAARLGKCKNTAALERIVILFADKLFPELQSDYVHIKDDSQSTTKSMVSYMTSWFSSPSSPSAKTDVDFRQATAHLPASSAALLLAFYDFCNDNTHFITVFLRVCSQHQTDIDHTREGAAPLVSLLSFASYLFMHSRHERAFIYTRITLITLLRLLEDQSLMNYMAKEDTTSVVRLCRQHPTPLPYIKKPRSLFCAYLDVVLLFIRHCMRKRLDLVSYRVALTCVHRSLLGLKTRNIRLEYHWNQLWSGLISLLHFTVHHMEELKERDEELNLFVSSLMDVFNLCVTFGETFLPDTDSYDSLFYDIIRATEDWDTLANYVGRTRIIKSNGSRGPERSPTLSQSNFATIRAICDHFNSALEEWQTDKSVKHLTPDKVMSVIKNNYENLELVPLRNLEQYIPYVELPIEMGFFRQVLRTATMDYMNKLHQETHVVAR</sequence>
<evidence type="ECO:0000313" key="7">
    <source>
        <dbReference type="Proteomes" id="UP000242180"/>
    </source>
</evidence>
<keyword evidence="2" id="KW-0812">Transmembrane</keyword>
<dbReference type="InterPro" id="IPR039868">
    <property type="entry name" value="ARMD3-like"/>
</dbReference>
<evidence type="ECO:0000256" key="4">
    <source>
        <dbReference type="ARBA" id="ARBA00023136"/>
    </source>
</evidence>
<evidence type="ECO:0000256" key="3">
    <source>
        <dbReference type="ARBA" id="ARBA00022989"/>
    </source>
</evidence>
<dbReference type="Proteomes" id="UP000242180">
    <property type="component" value="Unassembled WGS sequence"/>
</dbReference>
<dbReference type="SMART" id="SM01158">
    <property type="entry name" value="DUF1741"/>
    <property type="match status" value="1"/>
</dbReference>
<comment type="caution">
    <text evidence="6">The sequence shown here is derived from an EMBL/GenBank/DDBJ whole genome shotgun (WGS) entry which is preliminary data.</text>
</comment>
<dbReference type="FunCoup" id="A0A1X2H1Z0">
    <property type="interactions" value="555"/>
</dbReference>
<dbReference type="AlphaFoldDB" id="A0A1X2H1Z0"/>
<evidence type="ECO:0000313" key="6">
    <source>
        <dbReference type="EMBL" id="ORY91428.1"/>
    </source>
</evidence>